<reference evidence="10 11" key="1">
    <citation type="journal article" date="2016" name="Sci. Rep.">
        <title>Insights into Adaptations to a Near-Obligate Nematode Endoparasitic Lifestyle from the Finished Genome of Drechmeria coniospora.</title>
        <authorList>
            <person name="Zhang L."/>
            <person name="Zhou Z."/>
            <person name="Guo Q."/>
            <person name="Fokkens L."/>
            <person name="Miskei M."/>
            <person name="Pocsi I."/>
            <person name="Zhang W."/>
            <person name="Chen M."/>
            <person name="Wang L."/>
            <person name="Sun Y."/>
            <person name="Donzelli B.G."/>
            <person name="Gibson D.M."/>
            <person name="Nelson D.R."/>
            <person name="Luo J.G."/>
            <person name="Rep M."/>
            <person name="Liu H."/>
            <person name="Yang S."/>
            <person name="Wang J."/>
            <person name="Krasnoff S.B."/>
            <person name="Xu Y."/>
            <person name="Molnar I."/>
            <person name="Lin M."/>
        </authorList>
    </citation>
    <scope>NUCLEOTIDE SEQUENCE [LARGE SCALE GENOMIC DNA]</scope>
    <source>
        <strain evidence="10 11">ARSEF 6962</strain>
    </source>
</reference>
<dbReference type="Proteomes" id="UP000076580">
    <property type="component" value="Chromosome 02"/>
</dbReference>
<evidence type="ECO:0000313" key="10">
    <source>
        <dbReference type="EMBL" id="KYK57794.1"/>
    </source>
</evidence>
<keyword evidence="6" id="KW-0698">rRNA processing</keyword>
<dbReference type="GO" id="GO:0030688">
    <property type="term" value="C:preribosome, small subunit precursor"/>
    <property type="evidence" value="ECO:0007669"/>
    <property type="project" value="TreeGrafter"/>
</dbReference>
<keyword evidence="8" id="KW-0539">Nucleus</keyword>
<evidence type="ECO:0000256" key="8">
    <source>
        <dbReference type="ARBA" id="ARBA00023242"/>
    </source>
</evidence>
<evidence type="ECO:0000256" key="4">
    <source>
        <dbReference type="ARBA" id="ARBA00018689"/>
    </source>
</evidence>
<evidence type="ECO:0000256" key="5">
    <source>
        <dbReference type="ARBA" id="ARBA00019827"/>
    </source>
</evidence>
<dbReference type="RefSeq" id="XP_040657146.1">
    <property type="nucleotide sequence ID" value="XM_040802113.1"/>
</dbReference>
<gene>
    <name evidence="10" type="ORF">DCS_04807</name>
</gene>
<feature type="region of interest" description="Disordered" evidence="9">
    <location>
        <begin position="233"/>
        <end position="336"/>
    </location>
</feature>
<dbReference type="GeneID" id="63717450"/>
<evidence type="ECO:0000256" key="3">
    <source>
        <dbReference type="ARBA" id="ARBA00006916"/>
    </source>
</evidence>
<evidence type="ECO:0000256" key="1">
    <source>
        <dbReference type="ARBA" id="ARBA00002773"/>
    </source>
</evidence>
<evidence type="ECO:0000256" key="6">
    <source>
        <dbReference type="ARBA" id="ARBA00022552"/>
    </source>
</evidence>
<protein>
    <recommendedName>
        <fullName evidence="4">rRNA-processing protein EFG1</fullName>
    </recommendedName>
    <alternativeName>
        <fullName evidence="5">rRNA-processing protein efg1</fullName>
    </alternativeName>
</protein>
<feature type="region of interest" description="Disordered" evidence="9">
    <location>
        <begin position="1"/>
        <end position="43"/>
    </location>
</feature>
<feature type="compositionally biased region" description="Basic and acidic residues" evidence="9">
    <location>
        <begin position="233"/>
        <end position="252"/>
    </location>
</feature>
<comment type="function">
    <text evidence="1">Involved in rRNA processing.</text>
</comment>
<organism evidence="10 11">
    <name type="scientific">Drechmeria coniospora</name>
    <name type="common">Nematophagous fungus</name>
    <name type="synonym">Meria coniospora</name>
    <dbReference type="NCBI Taxonomy" id="98403"/>
    <lineage>
        <taxon>Eukaryota</taxon>
        <taxon>Fungi</taxon>
        <taxon>Dikarya</taxon>
        <taxon>Ascomycota</taxon>
        <taxon>Pezizomycotina</taxon>
        <taxon>Sordariomycetes</taxon>
        <taxon>Hypocreomycetidae</taxon>
        <taxon>Hypocreales</taxon>
        <taxon>Ophiocordycipitaceae</taxon>
        <taxon>Drechmeria</taxon>
    </lineage>
</organism>
<comment type="similarity">
    <text evidence="3">Belongs to the EFG1 family.</text>
</comment>
<dbReference type="GO" id="GO:0005730">
    <property type="term" value="C:nucleolus"/>
    <property type="evidence" value="ECO:0007669"/>
    <property type="project" value="UniProtKB-SubCell"/>
</dbReference>
<proteinExistence type="inferred from homology"/>
<keyword evidence="11" id="KW-1185">Reference proteome</keyword>
<evidence type="ECO:0000313" key="11">
    <source>
        <dbReference type="Proteomes" id="UP000076580"/>
    </source>
</evidence>
<evidence type="ECO:0000256" key="9">
    <source>
        <dbReference type="SAM" id="MobiDB-lite"/>
    </source>
</evidence>
<sequence length="336" mass="38096">MGTKRSIVDVESQEGGDTPADNPGFANKRRKHFGTGKHKAKEGSSEFAKKRVRNIQRLLQRNQDLPANVRNDLERELAAHVADIGDKTFQRKRSAMISKYHMVRFFGISRPTTDRLRSLTRTCCRITDRRAERKKASRLAKQLRRQIDNAPDGEDVEKLKQQLHIAEVDEAYTLYHPHAESYISLYGNIKSEAEGEEIASKKPVAKMALEGSRPPMWSVVETTMEEGQEALKRLRERRSAEDTAKGGDDKLKRQAPRSSASKPKEDTKKQRQLPQKHDEGRKHHGNKEGQAGGKTGKTGETGEMPGLNRRERRRLMREKAIKDDSDDGDGGFFEEG</sequence>
<name>A0A151GKZ9_DRECN</name>
<dbReference type="InterPro" id="IPR019310">
    <property type="entry name" value="Efg1"/>
</dbReference>
<evidence type="ECO:0000256" key="2">
    <source>
        <dbReference type="ARBA" id="ARBA00004604"/>
    </source>
</evidence>
<evidence type="ECO:0000256" key="7">
    <source>
        <dbReference type="ARBA" id="ARBA00023054"/>
    </source>
</evidence>
<dbReference type="AlphaFoldDB" id="A0A151GKZ9"/>
<dbReference type="Pfam" id="PF10153">
    <property type="entry name" value="Efg1"/>
    <property type="match status" value="2"/>
</dbReference>
<dbReference type="GO" id="GO:0000462">
    <property type="term" value="P:maturation of SSU-rRNA from tricistronic rRNA transcript (SSU-rRNA, 5.8S rRNA, LSU-rRNA)"/>
    <property type="evidence" value="ECO:0007669"/>
    <property type="project" value="TreeGrafter"/>
</dbReference>
<accession>A0A151GKZ9</accession>
<keyword evidence="7" id="KW-0175">Coiled coil</keyword>
<comment type="caution">
    <text evidence="10">The sequence shown here is derived from an EMBL/GenBank/DDBJ whole genome shotgun (WGS) entry which is preliminary data.</text>
</comment>
<feature type="compositionally biased region" description="Acidic residues" evidence="9">
    <location>
        <begin position="324"/>
        <end position="336"/>
    </location>
</feature>
<dbReference type="STRING" id="98403.A0A151GKZ9"/>
<dbReference type="PANTHER" id="PTHR33911">
    <property type="entry name" value="RRNA-PROCESSING PROTEIN EFG1"/>
    <property type="match status" value="1"/>
</dbReference>
<dbReference type="EMBL" id="LAYC01000002">
    <property type="protein sequence ID" value="KYK57794.1"/>
    <property type="molecule type" value="Genomic_DNA"/>
</dbReference>
<comment type="subcellular location">
    <subcellularLocation>
        <location evidence="2">Nucleus</location>
        <location evidence="2">Nucleolus</location>
    </subcellularLocation>
</comment>
<dbReference type="InParanoid" id="A0A151GKZ9"/>
<dbReference type="PANTHER" id="PTHR33911:SF1">
    <property type="entry name" value="RRNA-PROCESSING PROTEIN EFG1"/>
    <property type="match status" value="1"/>
</dbReference>
<feature type="compositionally biased region" description="Basic and acidic residues" evidence="9">
    <location>
        <begin position="262"/>
        <end position="281"/>
    </location>
</feature>
<feature type="compositionally biased region" description="Basic residues" evidence="9">
    <location>
        <begin position="27"/>
        <end position="40"/>
    </location>
</feature>
<dbReference type="InterPro" id="IPR050786">
    <property type="entry name" value="EFG1_rRNA-proc"/>
</dbReference>